<dbReference type="STRING" id="1249627.D779_1665"/>
<dbReference type="Proteomes" id="UP000019460">
    <property type="component" value="Unassembled WGS sequence"/>
</dbReference>
<proteinExistence type="predicted"/>
<organism evidence="1 2">
    <name type="scientific">Imhoffiella purpurea</name>
    <dbReference type="NCBI Taxonomy" id="1249627"/>
    <lineage>
        <taxon>Bacteria</taxon>
        <taxon>Pseudomonadati</taxon>
        <taxon>Pseudomonadota</taxon>
        <taxon>Gammaproteobacteria</taxon>
        <taxon>Chromatiales</taxon>
        <taxon>Chromatiaceae</taxon>
        <taxon>Imhoffiella</taxon>
    </lineage>
</organism>
<dbReference type="AlphaFoldDB" id="W9VDP2"/>
<gene>
    <name evidence="1" type="ORF">D779_1665</name>
</gene>
<evidence type="ECO:0000313" key="1">
    <source>
        <dbReference type="EMBL" id="EXJ15111.1"/>
    </source>
</evidence>
<keyword evidence="2" id="KW-1185">Reference proteome</keyword>
<comment type="caution">
    <text evidence="1">The sequence shown here is derived from an EMBL/GenBank/DDBJ whole genome shotgun (WGS) entry which is preliminary data.</text>
</comment>
<sequence length="39" mass="4337">MNLGEMPGPVPRYRHRTGIRSRNGLAESAIAAIMRGFPR</sequence>
<accession>W9VDP2</accession>
<name>W9VDP2_9GAMM</name>
<reference evidence="1 2" key="1">
    <citation type="submission" date="2012-11" db="EMBL/GenBank/DDBJ databases">
        <title>Genome assembly of Thiorhodococcus sp. AK35.</title>
        <authorList>
            <person name="Nupur N."/>
            <person name="Khatri I."/>
            <person name="Subramanian S."/>
            <person name="Pinnaka A."/>
        </authorList>
    </citation>
    <scope>NUCLEOTIDE SEQUENCE [LARGE SCALE GENOMIC DNA]</scope>
    <source>
        <strain evidence="1 2">AK35</strain>
    </source>
</reference>
<evidence type="ECO:0000313" key="2">
    <source>
        <dbReference type="Proteomes" id="UP000019460"/>
    </source>
</evidence>
<dbReference type="EMBL" id="AONC01000029">
    <property type="protein sequence ID" value="EXJ15111.1"/>
    <property type="molecule type" value="Genomic_DNA"/>
</dbReference>
<protein>
    <submittedName>
        <fullName evidence="1">Uncharacterized protein</fullName>
    </submittedName>
</protein>